<dbReference type="InterPro" id="IPR000504">
    <property type="entry name" value="RRM_dom"/>
</dbReference>
<dbReference type="SMART" id="SM00360">
    <property type="entry name" value="RRM"/>
    <property type="match status" value="1"/>
</dbReference>
<name>A0A6A5E2G8_PERFL</name>
<proteinExistence type="predicted"/>
<evidence type="ECO:0000259" key="4">
    <source>
        <dbReference type="PROSITE" id="PS50102"/>
    </source>
</evidence>
<dbReference type="GO" id="GO:0006417">
    <property type="term" value="P:regulation of translation"/>
    <property type="evidence" value="ECO:0007669"/>
    <property type="project" value="TreeGrafter"/>
</dbReference>
<sequence length="230" mass="24969">MILGNDLAGDKVWAVGVPDVGKLPVGSSVVAHSVRPQDSNDMFPKPLVVEGHDVDLKRIIARDVADNPDILANVKKVFVSGVRDHIEVDNLTEYFSGFGVVEEAVIISDKQTGRKRGFGFVSFKDTDSATKAVLTRYHVINGNTVETQQGFHCPRPFSKISGHIRLAKGKKTAKISTTEAAGRLMKFLKVGRSMDTFLKETEPPTLAAGSNSTLLRKPESTQCACDKCSL</sequence>
<dbReference type="AlphaFoldDB" id="A0A6A5E2G8"/>
<protein>
    <recommendedName>
        <fullName evidence="4">RRM domain-containing protein</fullName>
    </recommendedName>
</protein>
<dbReference type="InterPro" id="IPR035979">
    <property type="entry name" value="RBD_domain_sf"/>
</dbReference>
<dbReference type="GO" id="GO:0003729">
    <property type="term" value="F:mRNA binding"/>
    <property type="evidence" value="ECO:0007669"/>
    <property type="project" value="TreeGrafter"/>
</dbReference>
<keyword evidence="1" id="KW-0677">Repeat</keyword>
<organism evidence="5 6">
    <name type="scientific">Perca fluviatilis</name>
    <name type="common">European perch</name>
    <dbReference type="NCBI Taxonomy" id="8168"/>
    <lineage>
        <taxon>Eukaryota</taxon>
        <taxon>Metazoa</taxon>
        <taxon>Chordata</taxon>
        <taxon>Craniata</taxon>
        <taxon>Vertebrata</taxon>
        <taxon>Euteleostomi</taxon>
        <taxon>Actinopterygii</taxon>
        <taxon>Neopterygii</taxon>
        <taxon>Teleostei</taxon>
        <taxon>Neoteleostei</taxon>
        <taxon>Acanthomorphata</taxon>
        <taxon>Eupercaria</taxon>
        <taxon>Perciformes</taxon>
        <taxon>Percoidei</taxon>
        <taxon>Percidae</taxon>
        <taxon>Percinae</taxon>
        <taxon>Perca</taxon>
    </lineage>
</organism>
<dbReference type="PANTHER" id="PTHR48032">
    <property type="entry name" value="RNA-BINDING PROTEIN MUSASHI HOMOLOG RBP6"/>
    <property type="match status" value="1"/>
</dbReference>
<evidence type="ECO:0000256" key="1">
    <source>
        <dbReference type="ARBA" id="ARBA00022737"/>
    </source>
</evidence>
<dbReference type="Gene3D" id="3.30.70.330">
    <property type="match status" value="1"/>
</dbReference>
<comment type="caution">
    <text evidence="5">The sequence shown here is derived from an EMBL/GenBank/DDBJ whole genome shotgun (WGS) entry which is preliminary data.</text>
</comment>
<reference evidence="5 6" key="1">
    <citation type="submission" date="2019-06" db="EMBL/GenBank/DDBJ databases">
        <title>A chromosome-scale genome assembly of the European perch, Perca fluviatilis.</title>
        <authorList>
            <person name="Roques C."/>
            <person name="Zahm M."/>
            <person name="Cabau C."/>
            <person name="Klopp C."/>
            <person name="Bouchez O."/>
            <person name="Donnadieu C."/>
            <person name="Kuhl H."/>
            <person name="Gislard M."/>
            <person name="Guendouz S."/>
            <person name="Journot L."/>
            <person name="Haffray P."/>
            <person name="Bestin A."/>
            <person name="Morvezen R."/>
            <person name="Feron R."/>
            <person name="Wen M."/>
            <person name="Jouanno E."/>
            <person name="Herpin A."/>
            <person name="Schartl M."/>
            <person name="Postlethwait J."/>
            <person name="Schaerlinger B."/>
            <person name="Chardard D."/>
            <person name="Lecocq T."/>
            <person name="Poncet C."/>
            <person name="Jaffrelo L."/>
            <person name="Lampietro C."/>
            <person name="Guiguen Y."/>
        </authorList>
    </citation>
    <scope>NUCLEOTIDE SEQUENCE [LARGE SCALE GENOMIC DNA]</scope>
    <source>
        <tissue evidence="5">Blood</tissue>
    </source>
</reference>
<evidence type="ECO:0000256" key="2">
    <source>
        <dbReference type="ARBA" id="ARBA00022884"/>
    </source>
</evidence>
<keyword evidence="6" id="KW-1185">Reference proteome</keyword>
<accession>A0A6A5E2G8</accession>
<evidence type="ECO:0000313" key="6">
    <source>
        <dbReference type="Proteomes" id="UP000465112"/>
    </source>
</evidence>
<dbReference type="PANTHER" id="PTHR48032:SF6">
    <property type="entry name" value="RNA-BINDING (RRM_RBD_RNP MOTIFS) FAMILY PROTEIN"/>
    <property type="match status" value="1"/>
</dbReference>
<dbReference type="Pfam" id="PF00076">
    <property type="entry name" value="RRM_1"/>
    <property type="match status" value="1"/>
</dbReference>
<dbReference type="SUPFAM" id="SSF54928">
    <property type="entry name" value="RNA-binding domain, RBD"/>
    <property type="match status" value="1"/>
</dbReference>
<dbReference type="Proteomes" id="UP000465112">
    <property type="component" value="Chromosome 12"/>
</dbReference>
<feature type="domain" description="RRM" evidence="4">
    <location>
        <begin position="75"/>
        <end position="152"/>
    </location>
</feature>
<dbReference type="InterPro" id="IPR012677">
    <property type="entry name" value="Nucleotide-bd_a/b_plait_sf"/>
</dbReference>
<evidence type="ECO:0000256" key="3">
    <source>
        <dbReference type="PROSITE-ProRule" id="PRU00176"/>
    </source>
</evidence>
<keyword evidence="2 3" id="KW-0694">RNA-binding</keyword>
<gene>
    <name evidence="5" type="ORF">PFLUV_G00144020</name>
</gene>
<evidence type="ECO:0000313" key="5">
    <source>
        <dbReference type="EMBL" id="KAF1382461.1"/>
    </source>
</evidence>
<dbReference type="PROSITE" id="PS50102">
    <property type="entry name" value="RRM"/>
    <property type="match status" value="1"/>
</dbReference>
<dbReference type="EMBL" id="VHII01000012">
    <property type="protein sequence ID" value="KAF1382461.1"/>
    <property type="molecule type" value="Genomic_DNA"/>
</dbReference>